<dbReference type="AlphaFoldDB" id="A0A434AZW8"/>
<feature type="transmembrane region" description="Helical" evidence="7">
    <location>
        <begin position="96"/>
        <end position="125"/>
    </location>
</feature>
<feature type="transmembrane region" description="Helical" evidence="7">
    <location>
        <begin position="299"/>
        <end position="321"/>
    </location>
</feature>
<feature type="transmembrane region" description="Helical" evidence="7">
    <location>
        <begin position="54"/>
        <end position="75"/>
    </location>
</feature>
<organism evidence="8 9">
    <name type="scientific">Ancylomarina longa</name>
    <dbReference type="NCBI Taxonomy" id="2487017"/>
    <lineage>
        <taxon>Bacteria</taxon>
        <taxon>Pseudomonadati</taxon>
        <taxon>Bacteroidota</taxon>
        <taxon>Bacteroidia</taxon>
        <taxon>Marinilabiliales</taxon>
        <taxon>Marinifilaceae</taxon>
        <taxon>Ancylomarina</taxon>
    </lineage>
</organism>
<dbReference type="GO" id="GO:0005886">
    <property type="term" value="C:plasma membrane"/>
    <property type="evidence" value="ECO:0007669"/>
    <property type="project" value="UniProtKB-SubCell"/>
</dbReference>
<proteinExistence type="inferred from homology"/>
<evidence type="ECO:0008006" key="10">
    <source>
        <dbReference type="Google" id="ProtNLM"/>
    </source>
</evidence>
<evidence type="ECO:0000256" key="1">
    <source>
        <dbReference type="ARBA" id="ARBA00004651"/>
    </source>
</evidence>
<accession>A0A434AZW8</accession>
<dbReference type="OrthoDB" id="9815702at2"/>
<reference evidence="8 9" key="1">
    <citation type="submission" date="2018-11" db="EMBL/GenBank/DDBJ databases">
        <title>Parancylomarina longa gen. nov., sp. nov., isolated from sediments of southern Okinawa.</title>
        <authorList>
            <person name="Fu T."/>
        </authorList>
    </citation>
    <scope>NUCLEOTIDE SEQUENCE [LARGE SCALE GENOMIC DNA]</scope>
    <source>
        <strain evidence="8 9">T3-2 S1-C</strain>
    </source>
</reference>
<protein>
    <recommendedName>
        <fullName evidence="10">Flippase</fullName>
    </recommendedName>
</protein>
<feature type="transmembrane region" description="Helical" evidence="7">
    <location>
        <begin position="373"/>
        <end position="392"/>
    </location>
</feature>
<dbReference type="Proteomes" id="UP000282985">
    <property type="component" value="Unassembled WGS sequence"/>
</dbReference>
<evidence type="ECO:0000313" key="9">
    <source>
        <dbReference type="Proteomes" id="UP000282985"/>
    </source>
</evidence>
<keyword evidence="4 7" id="KW-0812">Transmembrane</keyword>
<keyword evidence="6 7" id="KW-0472">Membrane</keyword>
<feature type="transmembrane region" description="Helical" evidence="7">
    <location>
        <begin position="161"/>
        <end position="178"/>
    </location>
</feature>
<dbReference type="EMBL" id="RJJX01000001">
    <property type="protein sequence ID" value="RUT80130.1"/>
    <property type="molecule type" value="Genomic_DNA"/>
</dbReference>
<evidence type="ECO:0000313" key="8">
    <source>
        <dbReference type="EMBL" id="RUT80130.1"/>
    </source>
</evidence>
<dbReference type="PANTHER" id="PTHR30250:SF10">
    <property type="entry name" value="LIPOPOLYSACCHARIDE BIOSYNTHESIS PROTEIN WZXC"/>
    <property type="match status" value="1"/>
</dbReference>
<dbReference type="PANTHER" id="PTHR30250">
    <property type="entry name" value="PST FAMILY PREDICTED COLANIC ACID TRANSPORTER"/>
    <property type="match status" value="1"/>
</dbReference>
<comment type="similarity">
    <text evidence="2">Belongs to the polysaccharide synthase family.</text>
</comment>
<dbReference type="InterPro" id="IPR002797">
    <property type="entry name" value="Polysacc_synth"/>
</dbReference>
<dbReference type="Pfam" id="PF01943">
    <property type="entry name" value="Polysacc_synt"/>
    <property type="match status" value="1"/>
</dbReference>
<name>A0A434AZW8_9BACT</name>
<feature type="transmembrane region" description="Helical" evidence="7">
    <location>
        <begin position="333"/>
        <end position="353"/>
    </location>
</feature>
<keyword evidence="3" id="KW-1003">Cell membrane</keyword>
<feature type="transmembrane region" description="Helical" evidence="7">
    <location>
        <begin position="257"/>
        <end position="279"/>
    </location>
</feature>
<evidence type="ECO:0000256" key="4">
    <source>
        <dbReference type="ARBA" id="ARBA00022692"/>
    </source>
</evidence>
<feature type="transmembrane region" description="Helical" evidence="7">
    <location>
        <begin position="190"/>
        <end position="208"/>
    </location>
</feature>
<sequence length="421" mass="47748">MRKTKLTLNENINIDAIKKIFKNFSMLAAMQVGILLLTLAIVPFLFRNLGADQYGVVVFANAVIFYFQILIDFGFQQSATKDLTLRLGKKNLVGNVFTTVYILKLLLSILSLIIVFLLCNLIVRFEQISDVILISLLLVVGKSLVPNFYYQAIEKMEFITIFNLAARSLFTICVFVFIDSKSSAYDVQLINGISFLLIGVISFVYTMMKGKINFSLPPANYMKVFFLRCLNVFYSNLSLNVTQTTNILVLGFFRSDAIVAFYGIGEKFVAAGTGVMRALTQALYPKIISHAKKTKGNKYFNYLLLFYFLMMLVGCVIFDIFSEAFIKLVTNEYLQQVDAIVGVIIYVVIFMSLNELLTQISISKGKIVTISKIMVGTLIINVVVLSFILYYFKGNQFVYYIVISQMLLFGILFYRGYAERN</sequence>
<keyword evidence="5 7" id="KW-1133">Transmembrane helix</keyword>
<evidence type="ECO:0000256" key="6">
    <source>
        <dbReference type="ARBA" id="ARBA00023136"/>
    </source>
</evidence>
<feature type="transmembrane region" description="Helical" evidence="7">
    <location>
        <begin position="131"/>
        <end position="149"/>
    </location>
</feature>
<gene>
    <name evidence="8" type="ORF">DLK05_01875</name>
</gene>
<comment type="subcellular location">
    <subcellularLocation>
        <location evidence="1">Cell membrane</location>
        <topology evidence="1">Multi-pass membrane protein</topology>
    </subcellularLocation>
</comment>
<keyword evidence="9" id="KW-1185">Reference proteome</keyword>
<dbReference type="RefSeq" id="WP_127342270.1">
    <property type="nucleotide sequence ID" value="NZ_RJJX01000001.1"/>
</dbReference>
<evidence type="ECO:0000256" key="5">
    <source>
        <dbReference type="ARBA" id="ARBA00022989"/>
    </source>
</evidence>
<evidence type="ECO:0000256" key="2">
    <source>
        <dbReference type="ARBA" id="ARBA00007430"/>
    </source>
</evidence>
<comment type="caution">
    <text evidence="8">The sequence shown here is derived from an EMBL/GenBank/DDBJ whole genome shotgun (WGS) entry which is preliminary data.</text>
</comment>
<evidence type="ECO:0000256" key="7">
    <source>
        <dbReference type="SAM" id="Phobius"/>
    </source>
</evidence>
<feature type="transmembrane region" description="Helical" evidence="7">
    <location>
        <begin position="20"/>
        <end position="42"/>
    </location>
</feature>
<dbReference type="InterPro" id="IPR050833">
    <property type="entry name" value="Poly_Biosynth_Transport"/>
</dbReference>
<evidence type="ECO:0000256" key="3">
    <source>
        <dbReference type="ARBA" id="ARBA00022475"/>
    </source>
</evidence>
<feature type="transmembrane region" description="Helical" evidence="7">
    <location>
        <begin position="398"/>
        <end position="417"/>
    </location>
</feature>